<keyword evidence="3" id="KW-0472">Membrane</keyword>
<dbReference type="AlphaFoldDB" id="A0A848DIR8"/>
<keyword evidence="6" id="KW-1185">Reference proteome</keyword>
<evidence type="ECO:0000313" key="5">
    <source>
        <dbReference type="EMBL" id="NMH92590.1"/>
    </source>
</evidence>
<dbReference type="Proteomes" id="UP000586918">
    <property type="component" value="Unassembled WGS sequence"/>
</dbReference>
<keyword evidence="3" id="KW-0812">Transmembrane</keyword>
<evidence type="ECO:0000313" key="6">
    <source>
        <dbReference type="Proteomes" id="UP000586918"/>
    </source>
</evidence>
<dbReference type="InterPro" id="IPR004474">
    <property type="entry name" value="LytR_CpsA_psr"/>
</dbReference>
<keyword evidence="3" id="KW-1133">Transmembrane helix</keyword>
<feature type="transmembrane region" description="Helical" evidence="3">
    <location>
        <begin position="21"/>
        <end position="44"/>
    </location>
</feature>
<evidence type="ECO:0000256" key="2">
    <source>
        <dbReference type="SAM" id="MobiDB-lite"/>
    </source>
</evidence>
<name>A0A848DIR8_9PSEU</name>
<feature type="domain" description="Cell envelope-related transcriptional attenuator" evidence="4">
    <location>
        <begin position="109"/>
        <end position="280"/>
    </location>
</feature>
<dbReference type="InterPro" id="IPR050922">
    <property type="entry name" value="LytR/CpsA/Psr_CW_biosynth"/>
</dbReference>
<sequence length="414" mass="43419">MDGSASGEVRPGRLRGVLRGVARGGVALVSVLVLAVTGVAWSTYTRLGDIATSDVIVGATDARPAAGAPGRPATALLVGLDSRTDVQGDPLPAEIIERLHAGADDGQLNTDTIVLLRIPADPADPIVAVSTPRDSYVDIAGGRGRHKINSAYRRALEETELRLTAQGVGGTELRRRGREAGRRALVQTVQQLTGVRIDHYAEINLAGFVELTDAIGGVPVCLNAPVGDGPYSGVDLPAGPQTVQGRTALAFVRQRHGLTDGDFDRIARQQAYMAGLAHRLITAGTLSDPATMQRIVEVVTRYVVIDRGWDLDAVIAQLQRLSGDDLVFRTVPTLRPDLHTPADGIAVEIDAREVRYFVQAVLTGDALADVRTTTNPAPGTRTAAPAGHPTAPASATTTAPPTQPITAEGVPCVD</sequence>
<reference evidence="5 6" key="1">
    <citation type="submission" date="2020-04" db="EMBL/GenBank/DDBJ databases">
        <authorList>
            <person name="Klaysubun C."/>
            <person name="Duangmal K."/>
            <person name="Lipun K."/>
        </authorList>
    </citation>
    <scope>NUCLEOTIDE SEQUENCE [LARGE SCALE GENOMIC DNA]</scope>
    <source>
        <strain evidence="5 6">DSM 45300</strain>
    </source>
</reference>
<organism evidence="5 6">
    <name type="scientific">Pseudonocardia bannensis</name>
    <dbReference type="NCBI Taxonomy" id="630973"/>
    <lineage>
        <taxon>Bacteria</taxon>
        <taxon>Bacillati</taxon>
        <taxon>Actinomycetota</taxon>
        <taxon>Actinomycetes</taxon>
        <taxon>Pseudonocardiales</taxon>
        <taxon>Pseudonocardiaceae</taxon>
        <taxon>Pseudonocardia</taxon>
    </lineage>
</organism>
<feature type="compositionally biased region" description="Low complexity" evidence="2">
    <location>
        <begin position="373"/>
        <end position="407"/>
    </location>
</feature>
<dbReference type="Gene3D" id="3.40.630.190">
    <property type="entry name" value="LCP protein"/>
    <property type="match status" value="1"/>
</dbReference>
<dbReference type="RefSeq" id="WP_169413300.1">
    <property type="nucleotide sequence ID" value="NZ_JAAXKZ010000043.1"/>
</dbReference>
<comment type="similarity">
    <text evidence="1">Belongs to the LytR/CpsA/Psr (LCP) family.</text>
</comment>
<gene>
    <name evidence="5" type="ORF">HF519_13625</name>
</gene>
<protein>
    <submittedName>
        <fullName evidence="5">LCP family protein</fullName>
    </submittedName>
</protein>
<evidence type="ECO:0000256" key="1">
    <source>
        <dbReference type="ARBA" id="ARBA00006068"/>
    </source>
</evidence>
<dbReference type="Pfam" id="PF03816">
    <property type="entry name" value="LytR_cpsA_psr"/>
    <property type="match status" value="1"/>
</dbReference>
<dbReference type="NCBIfam" id="TIGR00350">
    <property type="entry name" value="lytR_cpsA_psr"/>
    <property type="match status" value="1"/>
</dbReference>
<dbReference type="PANTHER" id="PTHR33392:SF6">
    <property type="entry name" value="POLYISOPRENYL-TEICHOIC ACID--PEPTIDOGLYCAN TEICHOIC ACID TRANSFERASE TAGU"/>
    <property type="match status" value="1"/>
</dbReference>
<evidence type="ECO:0000256" key="3">
    <source>
        <dbReference type="SAM" id="Phobius"/>
    </source>
</evidence>
<dbReference type="EMBL" id="JAAXKZ010000043">
    <property type="protein sequence ID" value="NMH92590.1"/>
    <property type="molecule type" value="Genomic_DNA"/>
</dbReference>
<accession>A0A848DIR8</accession>
<dbReference type="PANTHER" id="PTHR33392">
    <property type="entry name" value="POLYISOPRENYL-TEICHOIC ACID--PEPTIDOGLYCAN TEICHOIC ACID TRANSFERASE TAGU"/>
    <property type="match status" value="1"/>
</dbReference>
<comment type="caution">
    <text evidence="5">The sequence shown here is derived from an EMBL/GenBank/DDBJ whole genome shotgun (WGS) entry which is preliminary data.</text>
</comment>
<proteinExistence type="inferred from homology"/>
<feature type="region of interest" description="Disordered" evidence="2">
    <location>
        <begin position="373"/>
        <end position="414"/>
    </location>
</feature>
<evidence type="ECO:0000259" key="4">
    <source>
        <dbReference type="Pfam" id="PF03816"/>
    </source>
</evidence>